<dbReference type="Pfam" id="PF25298">
    <property type="entry name" value="Baculo_FP_2nd"/>
    <property type="match status" value="1"/>
</dbReference>
<feature type="domain" description="FP protein C-terminal" evidence="2">
    <location>
        <begin position="90"/>
        <end position="137"/>
    </location>
</feature>
<evidence type="ECO:0000259" key="2">
    <source>
        <dbReference type="Pfam" id="PF25298"/>
    </source>
</evidence>
<dbReference type="InterPro" id="IPR004941">
    <property type="entry name" value="FP_N"/>
</dbReference>
<dbReference type="Pfam" id="PF03258">
    <property type="entry name" value="Baculo_FP"/>
    <property type="match status" value="1"/>
</dbReference>
<evidence type="ECO:0000313" key="4">
    <source>
        <dbReference type="EMBL" id="AJA91741.1"/>
    </source>
</evidence>
<dbReference type="OrthoDB" id="15947at10239"/>
<dbReference type="InterPro" id="IPR057251">
    <property type="entry name" value="FP_C"/>
</dbReference>
<dbReference type="RefSeq" id="NP_872555.1">
    <property type="nucleotide sequence ID" value="NC_005038.1"/>
</dbReference>
<reference evidence="3 5" key="1">
    <citation type="journal article" date="2003" name="Virology">
        <title>The complete sequence of the Adoxophyes orana granulovirus genome.</title>
        <authorList>
            <person name="Wormleaton S."/>
            <person name="Kuzio J."/>
            <person name="Winstanley D."/>
        </authorList>
    </citation>
    <scope>NUCLEOTIDE SEQUENCE [LARGE SCALE GENOMIC DNA]</scope>
</reference>
<protein>
    <submittedName>
        <fullName evidence="3 4">Fp</fullName>
    </submittedName>
</protein>
<organismHost>
    <name type="scientific">Adoxophyes</name>
    <dbReference type="NCBI Taxonomy" id="85584"/>
</organismHost>
<evidence type="ECO:0000313" key="3">
    <source>
        <dbReference type="EMBL" id="AAP85738.1"/>
    </source>
</evidence>
<sequence>MNRYVEIYGLGEWQDYDLCLSLLCDVLNFNISDVVEYTVLSNKLLVKLNDNKKVNEWERKSREKRIRLNDLVLHGDNYTKIKIFAAAPARFKVLLHKVRNSLKDFKYIWIGKRGVLARRKSRTQIHVLRNENDINSLNNIYYCDNEL</sequence>
<dbReference type="GeneID" id="1463325"/>
<dbReference type="EMBL" id="AF547984">
    <property type="protein sequence ID" value="AAP85738.1"/>
    <property type="molecule type" value="Genomic_DNA"/>
</dbReference>
<gene>
    <name evidence="3" type="primary">fp</name>
</gene>
<reference evidence="4" key="2">
    <citation type="journal article" date="2015" name="J. Gen. Virol.">
        <title>Isolation of an Adoxophyes orana granulovirus (AdorGV) occlusion body morphology mutant: biological activity, genome sequence and relationship to other isolates of AdorGV.</title>
        <authorList>
            <person name="Nakai M."/>
            <person name="Harrison R.L."/>
            <person name="Uchida H."/>
            <person name="Ukuda R."/>
            <person name="Hikihara S."/>
            <person name="Ishii K."/>
            <person name="Kunimi Y."/>
        </authorList>
    </citation>
    <scope>NUCLEOTIDE SEQUENCE</scope>
    <source>
        <strain evidence="4">Miyazaki</strain>
    </source>
</reference>
<dbReference type="Proteomes" id="UP000202129">
    <property type="component" value="Segment"/>
</dbReference>
<evidence type="ECO:0000313" key="5">
    <source>
        <dbReference type="Proteomes" id="UP000202129"/>
    </source>
</evidence>
<proteinExistence type="predicted"/>
<name>Q7T9R4_GVAO</name>
<accession>Q7T9R4</accession>
<feature type="domain" description="FP protein N-terminal" evidence="1">
    <location>
        <begin position="2"/>
        <end position="85"/>
    </location>
</feature>
<evidence type="ECO:0000259" key="1">
    <source>
        <dbReference type="Pfam" id="PF03258"/>
    </source>
</evidence>
<dbReference type="KEGG" id="vg:1463325"/>
<dbReference type="EMBL" id="KM226332">
    <property type="protein sequence ID" value="AJA91741.1"/>
    <property type="molecule type" value="Genomic_DNA"/>
</dbReference>
<organism evidence="3 5">
    <name type="scientific">Adoxophyes orana granulovirus</name>
    <name type="common">AoGV</name>
    <dbReference type="NCBI Taxonomy" id="170617"/>
    <lineage>
        <taxon>Viruses</taxon>
        <taxon>Viruses incertae sedis</taxon>
        <taxon>Naldaviricetes</taxon>
        <taxon>Lefavirales</taxon>
        <taxon>Baculoviridae</taxon>
        <taxon>Betabaculovirus</taxon>
        <taxon>Betabaculovirus adoranae</taxon>
    </lineage>
</organism>
<keyword evidence="5" id="KW-1185">Reference proteome</keyword>